<dbReference type="Proteomes" id="UP000283325">
    <property type="component" value="Unassembled WGS sequence"/>
</dbReference>
<evidence type="ECO:0000313" key="14">
    <source>
        <dbReference type="EMBL" id="RGK46150.1"/>
    </source>
</evidence>
<comment type="function">
    <text evidence="9">May play the central regulatory role in sporulation. It may be an element of the effector pathway responsible for the activation of sporulation genes in response to nutritional stress. Spo0A may act in concert with spo0H (a sigma factor) to control the expression of some genes that are critical to the sporulation process.</text>
</comment>
<sequence length="540" mass="63013">MLKVFLAEDETLIREGLRDNIPWEQYGYRFVGEAADGEMALPLIRKTKPDVLITDIKMPFMDGLSLSRIVREELPRTKIIIISGYDDFEYAREAISIGVDQYLLKPVTRMNLRKVLQELKEKIEQDAEQEDYQTMLQNEMHEYEQFSRRIFFEKVLEGKMSVKEIYDEAAKLEMELTASSYNLIFIYLQEHRKNQSELEVEQFLRQQEEILHYFLRCPQYQVFRWNVNCYGVLIKSDQDNVEKETDKALDYVRKICEKALEKMDWYVAAGKPVERLSMLKECYKSASHCLAYRFVLPQMHVLTEENLSKYMANQEENNQAAVTVDTSKVAPDVILDFLARGIQGEIYNFVESYLGGISEALKSRMFCEYVVLNIRFTILSYVESVGGSKEEYLQAIGEYAQNIHMESEEVFEYFVKMLQIAIEIRDKDSDSQGGNTLRRALEYIQNHYTEESLTLGNVACEVQVNANYLSSIFSQSMEKTFTEYVTEKRMEKARKLLRDTTVATAEIAATVGYKDSHYFSFVFKKTQGVSPRDYRNGKKN</sequence>
<evidence type="ECO:0000259" key="12">
    <source>
        <dbReference type="PROSITE" id="PS50110"/>
    </source>
</evidence>
<comment type="subcellular location">
    <subcellularLocation>
        <location evidence="1">Cytoplasm</location>
    </subcellularLocation>
</comment>
<dbReference type="Gene3D" id="3.40.50.2300">
    <property type="match status" value="1"/>
</dbReference>
<dbReference type="Proteomes" id="UP000285981">
    <property type="component" value="Unassembled WGS sequence"/>
</dbReference>
<dbReference type="InterPro" id="IPR009057">
    <property type="entry name" value="Homeodomain-like_sf"/>
</dbReference>
<dbReference type="EMBL" id="QRQQ01000002">
    <property type="protein sequence ID" value="RHN18276.1"/>
    <property type="molecule type" value="Genomic_DNA"/>
</dbReference>
<dbReference type="PROSITE" id="PS50110">
    <property type="entry name" value="RESPONSE_REGULATORY"/>
    <property type="match status" value="1"/>
</dbReference>
<evidence type="ECO:0000313" key="22">
    <source>
        <dbReference type="EMBL" id="RHN18276.1"/>
    </source>
</evidence>
<reference evidence="23 24" key="1">
    <citation type="submission" date="2018-08" db="EMBL/GenBank/DDBJ databases">
        <title>A genome reference for cultivated species of the human gut microbiota.</title>
        <authorList>
            <person name="Zou Y."/>
            <person name="Xue W."/>
            <person name="Luo G."/>
        </authorList>
    </citation>
    <scope>NUCLEOTIDE SEQUENCE [LARGE SCALE GENOMIC DNA]</scope>
    <source>
        <strain evidence="17 26">AF12-11</strain>
        <strain evidence="16 32">AF21-25</strain>
        <strain evidence="22 30">AF31-13BH</strain>
        <strain evidence="21 27">AF36-1BH</strain>
        <strain evidence="20 28">AF42-21</strain>
        <strain evidence="19 31">AM23-7AC</strain>
        <strain evidence="18 29">AM46-16</strain>
        <strain evidence="15 25">TF09-3</strain>
        <strain evidence="14 24">TF11-11</strain>
        <strain evidence="13 23">TM09-19AC</strain>
    </source>
</reference>
<evidence type="ECO:0000256" key="8">
    <source>
        <dbReference type="ARBA" id="ARBA00023163"/>
    </source>
</evidence>
<dbReference type="Gene3D" id="1.10.10.60">
    <property type="entry name" value="Homeodomain-like"/>
    <property type="match status" value="2"/>
</dbReference>
<evidence type="ECO:0000313" key="20">
    <source>
        <dbReference type="EMBL" id="RHK63146.1"/>
    </source>
</evidence>
<dbReference type="EMBL" id="QRHN01000015">
    <property type="protein sequence ID" value="RHF77579.1"/>
    <property type="molecule type" value="Genomic_DNA"/>
</dbReference>
<dbReference type="SUPFAM" id="SSF46689">
    <property type="entry name" value="Homeodomain-like"/>
    <property type="match status" value="1"/>
</dbReference>
<dbReference type="GO" id="GO:0000160">
    <property type="term" value="P:phosphorelay signal transduction system"/>
    <property type="evidence" value="ECO:0007669"/>
    <property type="project" value="UniProtKB-KW"/>
</dbReference>
<organism evidence="14 24">
    <name type="scientific">Dorea formicigenerans</name>
    <dbReference type="NCBI Taxonomy" id="39486"/>
    <lineage>
        <taxon>Bacteria</taxon>
        <taxon>Bacillati</taxon>
        <taxon>Bacillota</taxon>
        <taxon>Clostridia</taxon>
        <taxon>Lachnospirales</taxon>
        <taxon>Lachnospiraceae</taxon>
        <taxon>Dorea</taxon>
    </lineage>
</organism>
<evidence type="ECO:0000313" key="27">
    <source>
        <dbReference type="Proteomes" id="UP000283325"/>
    </source>
</evidence>
<evidence type="ECO:0000256" key="7">
    <source>
        <dbReference type="ARBA" id="ARBA00023125"/>
    </source>
</evidence>
<evidence type="ECO:0000256" key="2">
    <source>
        <dbReference type="ARBA" id="ARBA00018672"/>
    </source>
</evidence>
<dbReference type="EMBL" id="QRPD01000004">
    <property type="protein sequence ID" value="RHL88722.1"/>
    <property type="molecule type" value="Genomic_DNA"/>
</dbReference>
<evidence type="ECO:0000313" key="29">
    <source>
        <dbReference type="Proteomes" id="UP000284962"/>
    </source>
</evidence>
<dbReference type="Proteomes" id="UP000260664">
    <property type="component" value="Unassembled WGS sequence"/>
</dbReference>
<dbReference type="Pfam" id="PF00072">
    <property type="entry name" value="Response_reg"/>
    <property type="match status" value="1"/>
</dbReference>
<dbReference type="EMBL" id="QRVU01000022">
    <property type="protein sequence ID" value="RGS71104.1"/>
    <property type="molecule type" value="Genomic_DNA"/>
</dbReference>
<dbReference type="PANTHER" id="PTHR42713:SF3">
    <property type="entry name" value="TRANSCRIPTIONAL REGULATORY PROTEIN HPTR"/>
    <property type="match status" value="1"/>
</dbReference>
<keyword evidence="8" id="KW-0804">Transcription</keyword>
<dbReference type="SMART" id="SM00448">
    <property type="entry name" value="REC"/>
    <property type="match status" value="1"/>
</dbReference>
<feature type="domain" description="Response regulatory" evidence="12">
    <location>
        <begin position="3"/>
        <end position="120"/>
    </location>
</feature>
<evidence type="ECO:0000256" key="3">
    <source>
        <dbReference type="ARBA" id="ARBA00022490"/>
    </source>
</evidence>
<accession>A0A3E4M965</accession>
<gene>
    <name evidence="20" type="ORF">DW054_09215</name>
    <name evidence="19" type="ORF">DW658_11350</name>
    <name evidence="18" type="ORF">DW957_13830</name>
    <name evidence="17" type="ORF">DWV67_04685</name>
    <name evidence="16" type="ORF">DWX78_05930</name>
    <name evidence="22" type="ORF">DWZ24_03420</name>
    <name evidence="21" type="ORF">DWZ98_06770</name>
    <name evidence="15" type="ORF">DXC93_06730</name>
    <name evidence="14" type="ORF">DXD10_12505</name>
    <name evidence="13" type="ORF">DXD84_10190</name>
</gene>
<dbReference type="CDD" id="cd17536">
    <property type="entry name" value="REC_YesN-like"/>
    <property type="match status" value="1"/>
</dbReference>
<dbReference type="Proteomes" id="UP000266376">
    <property type="component" value="Unassembled WGS sequence"/>
</dbReference>
<evidence type="ECO:0000313" key="19">
    <source>
        <dbReference type="EMBL" id="RHF77579.1"/>
    </source>
</evidence>
<evidence type="ECO:0000313" key="32">
    <source>
        <dbReference type="Proteomes" id="UP000285981"/>
    </source>
</evidence>
<dbReference type="InterPro" id="IPR018060">
    <property type="entry name" value="HTH_AraC"/>
</dbReference>
<dbReference type="EMBL" id="QSEW01000021">
    <property type="protein sequence ID" value="RGZ97751.1"/>
    <property type="molecule type" value="Genomic_DNA"/>
</dbReference>
<dbReference type="EMBL" id="QSOI01000012">
    <property type="protein sequence ID" value="RGI83553.1"/>
    <property type="molecule type" value="Genomic_DNA"/>
</dbReference>
<evidence type="ECO:0000313" key="16">
    <source>
        <dbReference type="EMBL" id="RGS71104.1"/>
    </source>
</evidence>
<evidence type="ECO:0000256" key="4">
    <source>
        <dbReference type="ARBA" id="ARBA00022553"/>
    </source>
</evidence>
<dbReference type="EMBL" id="QSQQ01000017">
    <property type="protein sequence ID" value="RGK46150.1"/>
    <property type="molecule type" value="Genomic_DNA"/>
</dbReference>
<dbReference type="Proteomes" id="UP000285666">
    <property type="component" value="Unassembled WGS sequence"/>
</dbReference>
<evidence type="ECO:0000313" key="15">
    <source>
        <dbReference type="EMBL" id="RGK84358.1"/>
    </source>
</evidence>
<evidence type="ECO:0000256" key="10">
    <source>
        <dbReference type="PROSITE-ProRule" id="PRU00169"/>
    </source>
</evidence>
<evidence type="ECO:0000256" key="5">
    <source>
        <dbReference type="ARBA" id="ARBA00023012"/>
    </source>
</evidence>
<dbReference type="PANTHER" id="PTHR42713">
    <property type="entry name" value="HISTIDINE KINASE-RELATED"/>
    <property type="match status" value="1"/>
</dbReference>
<dbReference type="SMART" id="SM00342">
    <property type="entry name" value="HTH_ARAC"/>
    <property type="match status" value="1"/>
</dbReference>
<keyword evidence="5" id="KW-0902">Two-component regulatory system</keyword>
<dbReference type="AlphaFoldDB" id="A0A3E4M965"/>
<dbReference type="RefSeq" id="WP_005332260.1">
    <property type="nucleotide sequence ID" value="NZ_CABJBB010000002.1"/>
</dbReference>
<evidence type="ECO:0000313" key="23">
    <source>
        <dbReference type="Proteomes" id="UP000260664"/>
    </source>
</evidence>
<keyword evidence="4 10" id="KW-0597">Phosphoprotein</keyword>
<dbReference type="PROSITE" id="PS01124">
    <property type="entry name" value="HTH_ARAC_FAMILY_2"/>
    <property type="match status" value="1"/>
</dbReference>
<dbReference type="Proteomes" id="UP000284152">
    <property type="component" value="Unassembled WGS sequence"/>
</dbReference>
<dbReference type="InterPro" id="IPR020449">
    <property type="entry name" value="Tscrpt_reg_AraC-type_HTH"/>
</dbReference>
<evidence type="ECO:0000313" key="24">
    <source>
        <dbReference type="Proteomes" id="UP000261208"/>
    </source>
</evidence>
<dbReference type="Proteomes" id="UP000284962">
    <property type="component" value="Unassembled WGS sequence"/>
</dbReference>
<dbReference type="Proteomes" id="UP000261208">
    <property type="component" value="Unassembled WGS sequence"/>
</dbReference>
<dbReference type="InterPro" id="IPR011006">
    <property type="entry name" value="CheY-like_superfamily"/>
</dbReference>
<protein>
    <recommendedName>
        <fullName evidence="2">Stage 0 sporulation protein A homolog</fullName>
    </recommendedName>
</protein>
<evidence type="ECO:0000313" key="31">
    <source>
        <dbReference type="Proteomes" id="UP000285666"/>
    </source>
</evidence>
<dbReference type="Pfam" id="PF12833">
    <property type="entry name" value="HTH_18"/>
    <property type="match status" value="1"/>
</dbReference>
<dbReference type="EMBL" id="QRNS01000012">
    <property type="protein sequence ID" value="RHK63146.1"/>
    <property type="molecule type" value="Genomic_DNA"/>
</dbReference>
<dbReference type="EMBL" id="QSRA01000007">
    <property type="protein sequence ID" value="RGK84358.1"/>
    <property type="molecule type" value="Genomic_DNA"/>
</dbReference>
<evidence type="ECO:0000313" key="17">
    <source>
        <dbReference type="EMBL" id="RGW54687.1"/>
    </source>
</evidence>
<dbReference type="InterPro" id="IPR001789">
    <property type="entry name" value="Sig_transdc_resp-reg_receiver"/>
</dbReference>
<evidence type="ECO:0000313" key="13">
    <source>
        <dbReference type="EMBL" id="RGI83553.1"/>
    </source>
</evidence>
<evidence type="ECO:0000313" key="25">
    <source>
        <dbReference type="Proteomes" id="UP000261324"/>
    </source>
</evidence>
<evidence type="ECO:0000313" key="30">
    <source>
        <dbReference type="Proteomes" id="UP000285652"/>
    </source>
</evidence>
<evidence type="ECO:0000313" key="21">
    <source>
        <dbReference type="EMBL" id="RHL88722.1"/>
    </source>
</evidence>
<dbReference type="Proteomes" id="UP000261324">
    <property type="component" value="Unassembled WGS sequence"/>
</dbReference>
<evidence type="ECO:0000313" key="18">
    <source>
        <dbReference type="EMBL" id="RGZ97751.1"/>
    </source>
</evidence>
<proteinExistence type="predicted"/>
<evidence type="ECO:0000256" key="1">
    <source>
        <dbReference type="ARBA" id="ARBA00004496"/>
    </source>
</evidence>
<dbReference type="SUPFAM" id="SSF52172">
    <property type="entry name" value="CheY-like"/>
    <property type="match status" value="1"/>
</dbReference>
<dbReference type="GO" id="GO:0003700">
    <property type="term" value="F:DNA-binding transcription factor activity"/>
    <property type="evidence" value="ECO:0007669"/>
    <property type="project" value="InterPro"/>
</dbReference>
<evidence type="ECO:0000259" key="11">
    <source>
        <dbReference type="PROSITE" id="PS01124"/>
    </source>
</evidence>
<feature type="domain" description="HTH araC/xylS-type" evidence="11">
    <location>
        <begin position="438"/>
        <end position="537"/>
    </location>
</feature>
<dbReference type="GO" id="GO:0043565">
    <property type="term" value="F:sequence-specific DNA binding"/>
    <property type="evidence" value="ECO:0007669"/>
    <property type="project" value="InterPro"/>
</dbReference>
<dbReference type="EMBL" id="QSAJ01000007">
    <property type="protein sequence ID" value="RGW54687.1"/>
    <property type="molecule type" value="Genomic_DNA"/>
</dbReference>
<name>A0A3E4M965_9FIRM</name>
<comment type="caution">
    <text evidence="14">The sequence shown here is derived from an EMBL/GenBank/DDBJ whole genome shotgun (WGS) entry which is preliminary data.</text>
</comment>
<keyword evidence="7 14" id="KW-0238">DNA-binding</keyword>
<dbReference type="PRINTS" id="PR00032">
    <property type="entry name" value="HTHARAC"/>
</dbReference>
<evidence type="ECO:0000313" key="26">
    <source>
        <dbReference type="Proteomes" id="UP000266376"/>
    </source>
</evidence>
<evidence type="ECO:0000313" key="28">
    <source>
        <dbReference type="Proteomes" id="UP000284152"/>
    </source>
</evidence>
<evidence type="ECO:0000256" key="9">
    <source>
        <dbReference type="ARBA" id="ARBA00024867"/>
    </source>
</evidence>
<feature type="modified residue" description="4-aspartylphosphate" evidence="10">
    <location>
        <position position="55"/>
    </location>
</feature>
<evidence type="ECO:0000256" key="6">
    <source>
        <dbReference type="ARBA" id="ARBA00023015"/>
    </source>
</evidence>
<dbReference type="Proteomes" id="UP000285652">
    <property type="component" value="Unassembled WGS sequence"/>
</dbReference>
<keyword evidence="3" id="KW-0963">Cytoplasm</keyword>
<dbReference type="GeneID" id="92863230"/>
<dbReference type="InterPro" id="IPR051552">
    <property type="entry name" value="HptR"/>
</dbReference>
<keyword evidence="6" id="KW-0805">Transcription regulation</keyword>
<dbReference type="GO" id="GO:0005737">
    <property type="term" value="C:cytoplasm"/>
    <property type="evidence" value="ECO:0007669"/>
    <property type="project" value="UniProtKB-SubCell"/>
</dbReference>